<gene>
    <name evidence="1" type="ORF">FN960_12915</name>
</gene>
<protein>
    <submittedName>
        <fullName evidence="1">Uncharacterized protein</fullName>
    </submittedName>
</protein>
<sequence length="299" mass="34754">MDLLEELKQQFGWEKAVAVNEQMIETDSGIKRLRRWEDQGLMDWHIRWRDHCSMAPLVLTDRMIRTKAGEASVPWKSTWVTIHDEIPDPFMQDENGQVWGTFIGLLIQFGVRTEQEMRTQEVEEPDLKQLEKKLWMFPKALQPTLRHVLYEAKARQAKATAIRTRHSSSRLPLVDSTGINQAKEIHGLMFWTGSNDYPHTGYYPICTLLREWMARHDTMSLTPVLDAIENIYSDFSKEQGGLLLAECLIPYEVNQLNALLLDKRTEAEIESTVNACNRDWALSKRMVDEIAEWLDGRHS</sequence>
<accession>A0A553ZXX0</accession>
<evidence type="ECO:0000313" key="2">
    <source>
        <dbReference type="Proteomes" id="UP000318521"/>
    </source>
</evidence>
<evidence type="ECO:0000313" key="1">
    <source>
        <dbReference type="EMBL" id="TSB46255.1"/>
    </source>
</evidence>
<proteinExistence type="predicted"/>
<dbReference type="Proteomes" id="UP000318521">
    <property type="component" value="Unassembled WGS sequence"/>
</dbReference>
<reference evidence="1 2" key="1">
    <citation type="submission" date="2019-07" db="EMBL/GenBank/DDBJ databases">
        <authorList>
            <person name="Park Y.J."/>
            <person name="Jeong S.E."/>
            <person name="Jung H.S."/>
        </authorList>
    </citation>
    <scope>NUCLEOTIDE SEQUENCE [LARGE SCALE GENOMIC DNA]</scope>
    <source>
        <strain evidence="2">P16(2019)</strain>
    </source>
</reference>
<dbReference type="OrthoDB" id="2986701at2"/>
<dbReference type="AlphaFoldDB" id="A0A553ZXX0"/>
<keyword evidence="2" id="KW-1185">Reference proteome</keyword>
<name>A0A553ZXX0_9BACI</name>
<dbReference type="EMBL" id="VLXZ01000007">
    <property type="protein sequence ID" value="TSB46255.1"/>
    <property type="molecule type" value="Genomic_DNA"/>
</dbReference>
<dbReference type="RefSeq" id="WP_143849149.1">
    <property type="nucleotide sequence ID" value="NZ_VLXZ01000007.1"/>
</dbReference>
<comment type="caution">
    <text evidence="1">The sequence shown here is derived from an EMBL/GenBank/DDBJ whole genome shotgun (WGS) entry which is preliminary data.</text>
</comment>
<organism evidence="1 2">
    <name type="scientific">Alkalicoccobacillus porphyridii</name>
    <dbReference type="NCBI Taxonomy" id="2597270"/>
    <lineage>
        <taxon>Bacteria</taxon>
        <taxon>Bacillati</taxon>
        <taxon>Bacillota</taxon>
        <taxon>Bacilli</taxon>
        <taxon>Bacillales</taxon>
        <taxon>Bacillaceae</taxon>
        <taxon>Alkalicoccobacillus</taxon>
    </lineage>
</organism>